<evidence type="ECO:0000313" key="2">
    <source>
        <dbReference type="Proteomes" id="UP000280368"/>
    </source>
</evidence>
<comment type="caution">
    <text evidence="1">The sequence shown here is derived from an EMBL/GenBank/DDBJ whole genome shotgun (WGS) entry which is preliminary data.</text>
</comment>
<evidence type="ECO:0000313" key="1">
    <source>
        <dbReference type="EMBL" id="RMA72558.1"/>
    </source>
</evidence>
<dbReference type="Proteomes" id="UP000280368">
    <property type="component" value="Unassembled WGS sequence"/>
</dbReference>
<organism evidence="1 2">
    <name type="scientific">Flavobacterium weaverense</name>
    <dbReference type="NCBI Taxonomy" id="271156"/>
    <lineage>
        <taxon>Bacteria</taxon>
        <taxon>Pseudomonadati</taxon>
        <taxon>Bacteroidota</taxon>
        <taxon>Flavobacteriia</taxon>
        <taxon>Flavobacteriales</taxon>
        <taxon>Flavobacteriaceae</taxon>
        <taxon>Flavobacterium</taxon>
    </lineage>
</organism>
<gene>
    <name evidence="1" type="ORF">BC961_2961</name>
</gene>
<dbReference type="AlphaFoldDB" id="A0A3L9ZQC1"/>
<keyword evidence="2" id="KW-1185">Reference proteome</keyword>
<name>A0A3L9ZQC1_9FLAO</name>
<dbReference type="PROSITE" id="PS51257">
    <property type="entry name" value="PROKAR_LIPOPROTEIN"/>
    <property type="match status" value="1"/>
</dbReference>
<evidence type="ECO:0008006" key="3">
    <source>
        <dbReference type="Google" id="ProtNLM"/>
    </source>
</evidence>
<accession>A0A3L9ZQC1</accession>
<sequence length="197" mass="22975">MNKISILVLVLISAFSCKNAEIKEKNQLVIKESLGIKNKTNLQLKSETIQNDDDNVSAISTKSIEKFTVKELRNFIVGNYTNDEEGSHCKFKLTLCVKNEKLKYYIETEKRKISGIAKMSIEENGFIFIIFPIEWDDYQGDMTQNNYEKYTVEKPQQFDMSFDIEEKTLYFQNYGNAMNNYIIFDECDEKGISLKMK</sequence>
<proteinExistence type="predicted"/>
<dbReference type="RefSeq" id="WP_121926514.1">
    <property type="nucleotide sequence ID" value="NZ_CBCSGA010000011.1"/>
</dbReference>
<protein>
    <recommendedName>
        <fullName evidence="3">Lipoprotein</fullName>
    </recommendedName>
</protein>
<reference evidence="1 2" key="1">
    <citation type="submission" date="2018-10" db="EMBL/GenBank/DDBJ databases">
        <title>Genomic Encyclopedia of Archaeal and Bacterial Type Strains, Phase II (KMG-II): from individual species to whole genera.</title>
        <authorList>
            <person name="Goeker M."/>
        </authorList>
    </citation>
    <scope>NUCLEOTIDE SEQUENCE [LARGE SCALE GENOMIC DNA]</scope>
    <source>
        <strain evidence="1 2">DSM 19727</strain>
    </source>
</reference>
<dbReference type="EMBL" id="REFH01000013">
    <property type="protein sequence ID" value="RMA72558.1"/>
    <property type="molecule type" value="Genomic_DNA"/>
</dbReference>
<dbReference type="OrthoDB" id="2677145at2"/>